<dbReference type="Pfam" id="PF00164">
    <property type="entry name" value="Ribosom_S12_S23"/>
    <property type="match status" value="1"/>
</dbReference>
<dbReference type="Gene3D" id="2.40.50.140">
    <property type="entry name" value="Nucleic acid-binding proteins"/>
    <property type="match status" value="1"/>
</dbReference>
<dbReference type="InterPro" id="IPR012340">
    <property type="entry name" value="NA-bd_OB-fold"/>
</dbReference>
<dbReference type="EMBL" id="RCSS01000123">
    <property type="protein sequence ID" value="RVD92913.1"/>
    <property type="molecule type" value="Genomic_DNA"/>
</dbReference>
<feature type="compositionally biased region" description="Basic residues" evidence="5">
    <location>
        <begin position="9"/>
        <end position="18"/>
    </location>
</feature>
<reference evidence="6 7" key="1">
    <citation type="submission" date="2018-10" db="EMBL/GenBank/DDBJ databases">
        <title>Draft genome sequence of the microsporidian Tubulinosema ratisbonensis.</title>
        <authorList>
            <person name="Polonais V."/>
            <person name="Peyretaillade E."/>
            <person name="Niehus S."/>
            <person name="Wawrzyniak I."/>
            <person name="Franchet A."/>
            <person name="Gaspin C."/>
            <person name="Reichstadt M."/>
            <person name="Belser C."/>
            <person name="Labadie K."/>
            <person name="Delbac F."/>
            <person name="Ferrandon D."/>
        </authorList>
    </citation>
    <scope>NUCLEOTIDE SEQUENCE [LARGE SCALE GENOMIC DNA]</scope>
    <source>
        <strain evidence="6 7">Franzen</strain>
    </source>
</reference>
<sequence length="109" mass="12101">THITEKNNLKRNRQKKRRADSYYRKKQLGTVYKQDIIGTCPQATGIVLEKIQVGAKQPNSAIRKGVRVQLIKNGTKVSAFVPLDGSINHIDLNDIVTLKGFGKGNKSKG</sequence>
<dbReference type="GO" id="GO:0005840">
    <property type="term" value="C:ribosome"/>
    <property type="evidence" value="ECO:0007669"/>
    <property type="project" value="UniProtKB-KW"/>
</dbReference>
<dbReference type="SUPFAM" id="SSF50249">
    <property type="entry name" value="Nucleic acid-binding proteins"/>
    <property type="match status" value="1"/>
</dbReference>
<gene>
    <name evidence="6" type="ORF">TUBRATIS_005680</name>
</gene>
<dbReference type="OrthoDB" id="1713912at2759"/>
<name>A0A437APF5_9MICR</name>
<dbReference type="InterPro" id="IPR006032">
    <property type="entry name" value="Ribosomal_uS12"/>
</dbReference>
<evidence type="ECO:0000313" key="7">
    <source>
        <dbReference type="Proteomes" id="UP000282876"/>
    </source>
</evidence>
<evidence type="ECO:0000256" key="5">
    <source>
        <dbReference type="SAM" id="MobiDB-lite"/>
    </source>
</evidence>
<dbReference type="STRING" id="291195.A0A437APF5"/>
<organism evidence="6 7">
    <name type="scientific">Tubulinosema ratisbonensis</name>
    <dbReference type="NCBI Taxonomy" id="291195"/>
    <lineage>
        <taxon>Eukaryota</taxon>
        <taxon>Fungi</taxon>
        <taxon>Fungi incertae sedis</taxon>
        <taxon>Microsporidia</taxon>
        <taxon>Tubulinosematoidea</taxon>
        <taxon>Tubulinosematidae</taxon>
        <taxon>Tubulinosema</taxon>
    </lineage>
</organism>
<evidence type="ECO:0000256" key="4">
    <source>
        <dbReference type="RuleBase" id="RU003622"/>
    </source>
</evidence>
<evidence type="ECO:0000256" key="2">
    <source>
        <dbReference type="ARBA" id="ARBA00022980"/>
    </source>
</evidence>
<accession>A0A437APF5</accession>
<keyword evidence="3 4" id="KW-0687">Ribonucleoprotein</keyword>
<dbReference type="PIRSF" id="PIRSF002133">
    <property type="entry name" value="Ribosomal_S12/S23"/>
    <property type="match status" value="1"/>
</dbReference>
<proteinExistence type="inferred from homology"/>
<dbReference type="GO" id="GO:1990904">
    <property type="term" value="C:ribonucleoprotein complex"/>
    <property type="evidence" value="ECO:0007669"/>
    <property type="project" value="UniProtKB-KW"/>
</dbReference>
<evidence type="ECO:0000256" key="1">
    <source>
        <dbReference type="ARBA" id="ARBA00005657"/>
    </source>
</evidence>
<evidence type="ECO:0000256" key="3">
    <source>
        <dbReference type="ARBA" id="ARBA00023274"/>
    </source>
</evidence>
<keyword evidence="7" id="KW-1185">Reference proteome</keyword>
<dbReference type="AlphaFoldDB" id="A0A437APF5"/>
<dbReference type="VEuPathDB" id="MicrosporidiaDB:TUBRATIS_005680"/>
<comment type="similarity">
    <text evidence="1 4">Belongs to the universal ribosomal protein uS12 family.</text>
</comment>
<feature type="non-terminal residue" evidence="6">
    <location>
        <position position="1"/>
    </location>
</feature>
<comment type="caution">
    <text evidence="6">The sequence shown here is derived from an EMBL/GenBank/DDBJ whole genome shotgun (WGS) entry which is preliminary data.</text>
</comment>
<evidence type="ECO:0000313" key="6">
    <source>
        <dbReference type="EMBL" id="RVD92913.1"/>
    </source>
</evidence>
<feature type="region of interest" description="Disordered" evidence="5">
    <location>
        <begin position="1"/>
        <end position="22"/>
    </location>
</feature>
<dbReference type="Proteomes" id="UP000282876">
    <property type="component" value="Unassembled WGS sequence"/>
</dbReference>
<dbReference type="PANTHER" id="PTHR11652">
    <property type="entry name" value="30S RIBOSOMAL PROTEIN S12 FAMILY MEMBER"/>
    <property type="match status" value="1"/>
</dbReference>
<dbReference type="PROSITE" id="PS00055">
    <property type="entry name" value="RIBOSOMAL_S12"/>
    <property type="match status" value="1"/>
</dbReference>
<feature type="non-terminal residue" evidence="6">
    <location>
        <position position="109"/>
    </location>
</feature>
<keyword evidence="2 4" id="KW-0689">Ribosomal protein</keyword>
<dbReference type="GO" id="GO:0003735">
    <property type="term" value="F:structural constituent of ribosome"/>
    <property type="evidence" value="ECO:0007669"/>
    <property type="project" value="InterPro"/>
</dbReference>
<dbReference type="GO" id="GO:0006412">
    <property type="term" value="P:translation"/>
    <property type="evidence" value="ECO:0007669"/>
    <property type="project" value="InterPro"/>
</dbReference>
<protein>
    <submittedName>
        <fullName evidence="6">40s ribosomal S23</fullName>
    </submittedName>
</protein>
<dbReference type="FunFam" id="2.40.50.140:FF:000007">
    <property type="entry name" value="40S ribosomal protein S23"/>
    <property type="match status" value="1"/>
</dbReference>